<dbReference type="Proteomes" id="UP000256253">
    <property type="component" value="Unassembled WGS sequence"/>
</dbReference>
<evidence type="ECO:0000313" key="3">
    <source>
        <dbReference type="Proteomes" id="UP000256253"/>
    </source>
</evidence>
<accession>A0A3D9ULY7</accession>
<comment type="caution">
    <text evidence="2">The sequence shown here is derived from an EMBL/GenBank/DDBJ whole genome shotgun (WGS) entry which is preliminary data.</text>
</comment>
<dbReference type="InterPro" id="IPR029044">
    <property type="entry name" value="Nucleotide-diphossugar_trans"/>
</dbReference>
<protein>
    <submittedName>
        <fullName evidence="2">CDP-glycerol glycerophosphotransferase</fullName>
    </submittedName>
</protein>
<dbReference type="PANTHER" id="PTHR22916:SF3">
    <property type="entry name" value="UDP-GLCNAC:BETAGAL BETA-1,3-N-ACETYLGLUCOSAMINYLTRANSFERASE-LIKE PROTEIN 1"/>
    <property type="match status" value="1"/>
</dbReference>
<feature type="domain" description="Glycosyltransferase 2-like" evidence="1">
    <location>
        <begin position="7"/>
        <end position="162"/>
    </location>
</feature>
<evidence type="ECO:0000259" key="1">
    <source>
        <dbReference type="Pfam" id="PF00535"/>
    </source>
</evidence>
<keyword evidence="2" id="KW-0808">Transferase</keyword>
<organism evidence="2 3">
    <name type="scientific">Calidifontibacter indicus</name>
    <dbReference type="NCBI Taxonomy" id="419650"/>
    <lineage>
        <taxon>Bacteria</taxon>
        <taxon>Bacillati</taxon>
        <taxon>Actinomycetota</taxon>
        <taxon>Actinomycetes</taxon>
        <taxon>Micrococcales</taxon>
        <taxon>Dermacoccaceae</taxon>
        <taxon>Calidifontibacter</taxon>
    </lineage>
</organism>
<sequence length="789" mass="88189">MTDPLLSVVVPFYGVEAYIGDCLESIAVQSYSNIDVVMVDDGSPDGSRVIAQQWADRDSRFRIVTQPNAGLGPARNTGVKNTNGDYITFIDSDDLVTRHGFARMISAMETTGSSLAGGNARRFNNSTGVKPSWAHLHAFARTRYATHVTEHPVIARDRMVWNKVYRRSFWDEFGYEFPPIRYEDYPVTLKAHLDAVTVDILSEPVYYWRERESGDSITQQVFKYENLVDRVTSASMVIDLVADAPIEVRRRTHVMLAESDFVAIVQAFADVPDDQVDKFLDLGHDLVERLGIDALQRRTRYDQLQYHAMMARDTELLRELAVFRRDGGLRGGLRARRVTPRSRRFEYPYPGYDKRYLPRDVFLAPTKEMALRSAVNAARWTDEGLVVRGTAEIRHLRSDSPGSATIKVRAVSKQVRQLLPIRRFDDIDSHGQLSAVGFEVTLTHAMLEHWADEDNPVRFDLQVGNKGVRRNALLKGLRPGSATMPAGTFVDGGWWVQPASTRAGELSLTYHQDTWQLLGAAVEGDEIVITARAPRPLQVGQFVLAGSRWAQELRYPADCVIDGATTTMTARLPLREIQRMSEDDDPYLRTTSRAVTVKAGGSKHQLRWTADRHTIGHRIDDHLFRLTRTPGNFTVLTESAIRLSSDSLAVEGEGAQATVVVRGRNWTGYDDFQVAWRRYLPGTEDFVETPATVVGDEWELRTPVATLLDVVGEPTDVDPLADLADWTLFCASETADLATAVLPGPFLVEQAPWVVVDGHHRGTIASRADTLHVAVREAAPPAPETAKGR</sequence>
<dbReference type="CDD" id="cd00761">
    <property type="entry name" value="Glyco_tranf_GTA_type"/>
    <property type="match status" value="1"/>
</dbReference>
<evidence type="ECO:0000313" key="2">
    <source>
        <dbReference type="EMBL" id="REF30462.1"/>
    </source>
</evidence>
<proteinExistence type="predicted"/>
<dbReference type="OrthoDB" id="8549922at2"/>
<dbReference type="AlphaFoldDB" id="A0A3D9ULY7"/>
<dbReference type="PANTHER" id="PTHR22916">
    <property type="entry name" value="GLYCOSYLTRANSFERASE"/>
    <property type="match status" value="1"/>
</dbReference>
<keyword evidence="3" id="KW-1185">Reference proteome</keyword>
<dbReference type="InterPro" id="IPR001173">
    <property type="entry name" value="Glyco_trans_2-like"/>
</dbReference>
<name>A0A3D9ULY7_9MICO</name>
<dbReference type="EMBL" id="QTUA01000001">
    <property type="protein sequence ID" value="REF30462.1"/>
    <property type="molecule type" value="Genomic_DNA"/>
</dbReference>
<reference evidence="2 3" key="1">
    <citation type="submission" date="2018-08" db="EMBL/GenBank/DDBJ databases">
        <title>Sequencing the genomes of 1000 actinobacteria strains.</title>
        <authorList>
            <person name="Klenk H.-P."/>
        </authorList>
    </citation>
    <scope>NUCLEOTIDE SEQUENCE [LARGE SCALE GENOMIC DNA]</scope>
    <source>
        <strain evidence="2 3">DSM 22967</strain>
    </source>
</reference>
<dbReference type="GO" id="GO:0016758">
    <property type="term" value="F:hexosyltransferase activity"/>
    <property type="evidence" value="ECO:0007669"/>
    <property type="project" value="UniProtKB-ARBA"/>
</dbReference>
<gene>
    <name evidence="2" type="ORF">DFJ65_1470</name>
</gene>
<dbReference type="Pfam" id="PF00535">
    <property type="entry name" value="Glycos_transf_2"/>
    <property type="match status" value="1"/>
</dbReference>
<dbReference type="Gene3D" id="3.90.550.10">
    <property type="entry name" value="Spore Coat Polysaccharide Biosynthesis Protein SpsA, Chain A"/>
    <property type="match status" value="1"/>
</dbReference>
<dbReference type="SUPFAM" id="SSF53448">
    <property type="entry name" value="Nucleotide-diphospho-sugar transferases"/>
    <property type="match status" value="1"/>
</dbReference>
<dbReference type="RefSeq" id="WP_115922452.1">
    <property type="nucleotide sequence ID" value="NZ_QTUA01000001.1"/>
</dbReference>